<dbReference type="SUPFAM" id="SSF54523">
    <property type="entry name" value="Pili subunits"/>
    <property type="match status" value="1"/>
</dbReference>
<dbReference type="EMBL" id="PFQB01000074">
    <property type="protein sequence ID" value="PJA13837.1"/>
    <property type="molecule type" value="Genomic_DNA"/>
</dbReference>
<keyword evidence="1" id="KW-1133">Transmembrane helix</keyword>
<reference evidence="3" key="1">
    <citation type="submission" date="2017-09" db="EMBL/GenBank/DDBJ databases">
        <title>Depth-based differentiation of microbial function through sediment-hosted aquifers and enrichment of novel symbionts in the deep terrestrial subsurface.</title>
        <authorList>
            <person name="Probst A.J."/>
            <person name="Ladd B."/>
            <person name="Jarett J.K."/>
            <person name="Geller-Mcgrath D.E."/>
            <person name="Sieber C.M.K."/>
            <person name="Emerson J.B."/>
            <person name="Anantharaman K."/>
            <person name="Thomas B.C."/>
            <person name="Malmstrom R."/>
            <person name="Stieglmeier M."/>
            <person name="Klingl A."/>
            <person name="Woyke T."/>
            <person name="Ryan C.M."/>
            <person name="Banfield J.F."/>
        </authorList>
    </citation>
    <scope>NUCLEOTIDE SEQUENCE [LARGE SCALE GENOMIC DNA]</scope>
</reference>
<name>A0A2M7W1T6_9BACT</name>
<keyword evidence="1" id="KW-0812">Transmembrane</keyword>
<keyword evidence="1" id="KW-0472">Membrane</keyword>
<sequence>MQSGIKTIKAMTLVEVLVALAIVSFVFSSLLQMTFDALKRAKILELQDKMRNYATEAAQVVYSAKDLDWETNFSDTSSILPPAQSTSQPEFAYIDYVANKPVLKKLTGCSYDPATHVIGGNCIMTAANEQNIATNKIMFGRIIKRTDDATKTATNTLNDASIEIIVACIENKCSPKDFLPFQLSFTIYRTSAPQ</sequence>
<protein>
    <submittedName>
        <fullName evidence="2">Uncharacterized protein</fullName>
    </submittedName>
</protein>
<feature type="transmembrane region" description="Helical" evidence="1">
    <location>
        <begin position="12"/>
        <end position="31"/>
    </location>
</feature>
<proteinExistence type="predicted"/>
<dbReference type="InterPro" id="IPR012902">
    <property type="entry name" value="N_methyl_site"/>
</dbReference>
<organism evidence="2 3">
    <name type="scientific">Candidatus Dojkabacteria bacterium CG_4_10_14_0_2_um_filter_Dojkabacteria_WS6_41_15</name>
    <dbReference type="NCBI Taxonomy" id="2014249"/>
    <lineage>
        <taxon>Bacteria</taxon>
        <taxon>Candidatus Dojkabacteria</taxon>
    </lineage>
</organism>
<gene>
    <name evidence="2" type="ORF">COX64_02765</name>
</gene>
<evidence type="ECO:0000256" key="1">
    <source>
        <dbReference type="SAM" id="Phobius"/>
    </source>
</evidence>
<accession>A0A2M7W1T6</accession>
<dbReference type="NCBIfam" id="TIGR02532">
    <property type="entry name" value="IV_pilin_GFxxxE"/>
    <property type="match status" value="1"/>
</dbReference>
<dbReference type="Proteomes" id="UP000228952">
    <property type="component" value="Unassembled WGS sequence"/>
</dbReference>
<evidence type="ECO:0000313" key="2">
    <source>
        <dbReference type="EMBL" id="PJA13837.1"/>
    </source>
</evidence>
<comment type="caution">
    <text evidence="2">The sequence shown here is derived from an EMBL/GenBank/DDBJ whole genome shotgun (WGS) entry which is preliminary data.</text>
</comment>
<dbReference type="InterPro" id="IPR045584">
    <property type="entry name" value="Pilin-like"/>
</dbReference>
<dbReference type="AlphaFoldDB" id="A0A2M7W1T6"/>
<evidence type="ECO:0000313" key="3">
    <source>
        <dbReference type="Proteomes" id="UP000228952"/>
    </source>
</evidence>